<dbReference type="CDD" id="cd16012">
    <property type="entry name" value="ALP"/>
    <property type="match status" value="1"/>
</dbReference>
<dbReference type="EMBL" id="VRYN01000006">
    <property type="protein sequence ID" value="TYO75397.1"/>
    <property type="molecule type" value="Genomic_DNA"/>
</dbReference>
<evidence type="ECO:0000313" key="4">
    <source>
        <dbReference type="EMBL" id="TYO75397.1"/>
    </source>
</evidence>
<dbReference type="PANTHER" id="PTHR11596">
    <property type="entry name" value="ALKALINE PHOSPHATASE"/>
    <property type="match status" value="1"/>
</dbReference>
<organism evidence="3 5">
    <name type="scientific">Halobacterium salinarum (strain ATCC 33171 / DSM 3754 / JCM 8978 / NBRC 102687 / NCIMB 764 / 91-R6)</name>
    <dbReference type="NCBI Taxonomy" id="2597657"/>
    <lineage>
        <taxon>Archaea</taxon>
        <taxon>Methanobacteriati</taxon>
        <taxon>Methanobacteriota</taxon>
        <taxon>Stenosarchaea group</taxon>
        <taxon>Halobacteria</taxon>
        <taxon>Halobacteriales</taxon>
        <taxon>Halobacteriaceae</taxon>
        <taxon>Halobacterium</taxon>
    </lineage>
</organism>
<keyword evidence="1" id="KW-0597">Phosphoprotein</keyword>
<geneLocation type="plasmid" evidence="3">
    <name>pHSAL1</name>
</geneLocation>
<dbReference type="Gene3D" id="3.40.720.10">
    <property type="entry name" value="Alkaline Phosphatase, subunit A"/>
    <property type="match status" value="1"/>
</dbReference>
<dbReference type="PROSITE" id="PS51318">
    <property type="entry name" value="TAT"/>
    <property type="match status" value="1"/>
</dbReference>
<dbReference type="InterPro" id="IPR017850">
    <property type="entry name" value="Alkaline_phosphatase_core_sf"/>
</dbReference>
<evidence type="ECO:0000313" key="5">
    <source>
        <dbReference type="Proteomes" id="UP000296216"/>
    </source>
</evidence>
<dbReference type="SMART" id="SM00098">
    <property type="entry name" value="alkPPc"/>
    <property type="match status" value="1"/>
</dbReference>
<sequence>MPTPHTTESPSVDRRTFLAGLSGAVAGGAVASQFQTTARAQATASPAANAIAYIVDGMGQTQISAARYLNAYKTAPERFPLNVSPAETPTGFDAFSSRGSMTTFPDDPYETTTDSAAAATAFASGVKTYNGAIGGVQTSGGGFQRVDTVLERASAQGYATGLITTTEATHATPAAFAAHVEDRGNQTEIARQYIEETQPDVILGGQRRDFEADASNGGTLVDAARDNGYTIAETAAELDAVDDPPVLGLFSQESHLDYYLDRKNDPENTQPNLDAMVDAGVDLLSSAGDPDKGFFLLVESGRVDHAGHANYPAQVAEQYEATQVAGQLVEYAETTAEPTFLVSTGDHECGGLTLGRDSPYEVEYDVLAAQKATTSRLRDLLAGVRSADELESIVAAHTGITALTDREVAKLRDAPGSISTILAERAGIAFTTDGHTGTDVPVFAHGPNAARFDAARDNTAVADALAAALGVSL</sequence>
<keyword evidence="3" id="KW-0614">Plasmid</keyword>
<gene>
    <name evidence="3" type="primary">aph</name>
    <name evidence="4" type="ORF">APQ99_02039</name>
    <name evidence="3" type="ORF">HBSAL_12435</name>
</gene>
<proteinExistence type="predicted"/>
<dbReference type="Proteomes" id="UP000323075">
    <property type="component" value="Unassembled WGS sequence"/>
</dbReference>
<dbReference type="AlphaFoldDB" id="A0A4D6GWB3"/>
<reference evidence="3" key="3">
    <citation type="journal article" name="MicrobiologyOpen">
        <title>Whole-genome comparison between the type strain of Halobacterium salinarum (DSM 3754(T)) and the laboratory strains R1 and NRC-1.</title>
        <authorList>
            <person name="Pfeiffer F."/>
            <person name="Losensky G."/>
            <person name="Marchfelder A."/>
            <person name="Habermann B."/>
            <person name="Dyall-Smith M."/>
        </authorList>
    </citation>
    <scope>NUCLEOTIDE SEQUENCE</scope>
    <source>
        <strain evidence="3">91-R6</strain>
    </source>
</reference>
<dbReference type="InterPro" id="IPR006311">
    <property type="entry name" value="TAT_signal"/>
</dbReference>
<dbReference type="InterPro" id="IPR001952">
    <property type="entry name" value="Alkaline_phosphatase"/>
</dbReference>
<dbReference type="Gene3D" id="1.10.60.40">
    <property type="match status" value="1"/>
</dbReference>
<dbReference type="RefSeq" id="WP_010904149.1">
    <property type="nucleotide sequence ID" value="NZ_VRYN01000006.1"/>
</dbReference>
<dbReference type="Proteomes" id="UP000296216">
    <property type="component" value="Plasmid pHSAL1"/>
</dbReference>
<dbReference type="EMBL" id="CP038632">
    <property type="protein sequence ID" value="QCC46063.1"/>
    <property type="molecule type" value="Genomic_DNA"/>
</dbReference>
<name>A0A4D6GWB3_HALS9</name>
<dbReference type="PANTHER" id="PTHR11596:SF5">
    <property type="entry name" value="ALKALINE PHOSPHATASE"/>
    <property type="match status" value="1"/>
</dbReference>
<accession>A0A4D6GWB3</accession>
<dbReference type="SMR" id="A0A4D6GWB3"/>
<geneLocation type="plasmid" evidence="5">
    <name>phsal1</name>
</geneLocation>
<dbReference type="Pfam" id="PF00245">
    <property type="entry name" value="Alk_phosphatase"/>
    <property type="match status" value="1"/>
</dbReference>
<dbReference type="EC" id="3.1.3.1" evidence="3"/>
<reference evidence="4 6" key="2">
    <citation type="submission" date="2019-07" db="EMBL/GenBank/DDBJ databases">
        <title>Genomic Encyclopedia of Archaeal and Bacterial Type Strains, Phase II (KMG-II): from individual species to whole genera.</title>
        <authorList>
            <person name="Goeker M."/>
        </authorList>
    </citation>
    <scope>NUCLEOTIDE SEQUENCE [LARGE SCALE GENOMIC DNA]</scope>
    <source>
        <strain evidence="4 6">DSM 3754</strain>
    </source>
</reference>
<feature type="region of interest" description="Disordered" evidence="2">
    <location>
        <begin position="82"/>
        <end position="106"/>
    </location>
</feature>
<dbReference type="GO" id="GO:0004035">
    <property type="term" value="F:alkaline phosphatase activity"/>
    <property type="evidence" value="ECO:0007669"/>
    <property type="project" value="UniProtKB-EC"/>
</dbReference>
<evidence type="ECO:0000256" key="2">
    <source>
        <dbReference type="SAM" id="MobiDB-lite"/>
    </source>
</evidence>
<dbReference type="SUPFAM" id="SSF53649">
    <property type="entry name" value="Alkaline phosphatase-like"/>
    <property type="match status" value="1"/>
</dbReference>
<keyword evidence="3" id="KW-0378">Hydrolase</keyword>
<protein>
    <submittedName>
        <fullName evidence="3">Alkaline phosphatase</fullName>
        <ecNumber evidence="3">3.1.3.1</ecNumber>
    </submittedName>
</protein>
<reference evidence="3 5" key="1">
    <citation type="journal article" date="2019" name="Microbiol. Resour. Announc.">
        <title>The Genome Sequence of the Halobacterium salinarum Type Strain Is Closely Related to That of Laboratory Strains NRC-1 and R1.</title>
        <authorList>
            <person name="Pfeiffer F."/>
            <person name="Marchfelder A."/>
            <person name="Habermann B."/>
            <person name="Dyall-Smith M.L."/>
        </authorList>
    </citation>
    <scope>NUCLEOTIDE SEQUENCE [LARGE SCALE GENOMIC DNA]</scope>
    <source>
        <strain evidence="3">91-R6</strain>
        <strain evidence="5">ATCC 33171 / DSM 3754 / JCM 8978 / NBRC 102687 / NCIMB 764 / 91-R6</strain>
        <plasmid evidence="5">phsal1</plasmid>
    </source>
</reference>
<evidence type="ECO:0000313" key="6">
    <source>
        <dbReference type="Proteomes" id="UP000323075"/>
    </source>
</evidence>
<dbReference type="PRINTS" id="PR00113">
    <property type="entry name" value="ALKPHPHTASE"/>
</dbReference>
<evidence type="ECO:0000313" key="3">
    <source>
        <dbReference type="EMBL" id="QCC46063.1"/>
    </source>
</evidence>
<dbReference type="GeneID" id="68695240"/>
<evidence type="ECO:0000256" key="1">
    <source>
        <dbReference type="ARBA" id="ARBA00022553"/>
    </source>
</evidence>